<evidence type="ECO:0000256" key="4">
    <source>
        <dbReference type="ARBA" id="ARBA00022679"/>
    </source>
</evidence>
<organism evidence="10 11">
    <name type="scientific">Ambispora leptoticha</name>
    <dbReference type="NCBI Taxonomy" id="144679"/>
    <lineage>
        <taxon>Eukaryota</taxon>
        <taxon>Fungi</taxon>
        <taxon>Fungi incertae sedis</taxon>
        <taxon>Mucoromycota</taxon>
        <taxon>Glomeromycotina</taxon>
        <taxon>Glomeromycetes</taxon>
        <taxon>Archaeosporales</taxon>
        <taxon>Ambisporaceae</taxon>
        <taxon>Ambispora</taxon>
    </lineage>
</organism>
<dbReference type="GO" id="GO:0005739">
    <property type="term" value="C:mitochondrion"/>
    <property type="evidence" value="ECO:0007669"/>
    <property type="project" value="TreeGrafter"/>
</dbReference>
<dbReference type="EMBL" id="CAJVPS010004325">
    <property type="protein sequence ID" value="CAG8602263.1"/>
    <property type="molecule type" value="Genomic_DNA"/>
</dbReference>
<evidence type="ECO:0000256" key="6">
    <source>
        <dbReference type="ARBA" id="ARBA00022694"/>
    </source>
</evidence>
<dbReference type="EC" id="2.1.1.220" evidence="1"/>
<keyword evidence="4" id="KW-0808">Transferase</keyword>
<gene>
    <name evidence="10" type="ORF">ALEPTO_LOCUS8198</name>
</gene>
<evidence type="ECO:0000256" key="5">
    <source>
        <dbReference type="ARBA" id="ARBA00022691"/>
    </source>
</evidence>
<keyword evidence="3" id="KW-0489">Methyltransferase</keyword>
<dbReference type="Pfam" id="PF08704">
    <property type="entry name" value="GCD14"/>
    <property type="match status" value="1"/>
</dbReference>
<dbReference type="AlphaFoldDB" id="A0A9N9CJK4"/>
<dbReference type="PANTHER" id="PTHR12133:SF1">
    <property type="entry name" value="TRNA (ADENINE(58)-N(1))-METHYLTRANSFERASE, MITOCHONDRIAL"/>
    <property type="match status" value="1"/>
</dbReference>
<dbReference type="InterPro" id="IPR014816">
    <property type="entry name" value="tRNA_MeTrfase_Gcd14"/>
</dbReference>
<reference evidence="10" key="1">
    <citation type="submission" date="2021-06" db="EMBL/GenBank/DDBJ databases">
        <authorList>
            <person name="Kallberg Y."/>
            <person name="Tangrot J."/>
            <person name="Rosling A."/>
        </authorList>
    </citation>
    <scope>NUCLEOTIDE SEQUENCE</scope>
    <source>
        <strain evidence="10">FL130A</strain>
    </source>
</reference>
<dbReference type="InterPro" id="IPR049470">
    <property type="entry name" value="TRM61_C"/>
</dbReference>
<keyword evidence="6" id="KW-0819">tRNA processing</keyword>
<feature type="compositionally biased region" description="Basic and acidic residues" evidence="8">
    <location>
        <begin position="402"/>
        <end position="412"/>
    </location>
</feature>
<feature type="compositionally biased region" description="Basic and acidic residues" evidence="8">
    <location>
        <begin position="113"/>
        <end position="124"/>
    </location>
</feature>
<proteinExistence type="predicted"/>
<protein>
    <recommendedName>
        <fullName evidence="2">tRNA (adenine(58)-N(1))-methyltransferase catalytic subunit TRM61</fullName>
        <ecNumber evidence="1">2.1.1.220</ecNumber>
    </recommendedName>
    <alternativeName>
        <fullName evidence="7">tRNA(m1A58)-methyltransferase subunit TRM61</fullName>
    </alternativeName>
</protein>
<keyword evidence="5" id="KW-0949">S-adenosyl-L-methionine</keyword>
<dbReference type="GO" id="GO:0160107">
    <property type="term" value="F:tRNA (adenine(58)-N1)-methyltransferase activity"/>
    <property type="evidence" value="ECO:0007669"/>
    <property type="project" value="UniProtKB-EC"/>
</dbReference>
<evidence type="ECO:0000256" key="1">
    <source>
        <dbReference type="ARBA" id="ARBA00012796"/>
    </source>
</evidence>
<evidence type="ECO:0000256" key="7">
    <source>
        <dbReference type="ARBA" id="ARBA00033309"/>
    </source>
</evidence>
<feature type="compositionally biased region" description="Basic and acidic residues" evidence="8">
    <location>
        <begin position="93"/>
        <end position="105"/>
    </location>
</feature>
<sequence length="502" mass="57228">MSIMKSVSLCRDKSFLKISNLWPSIAYNYRNKSFRFDHLLGNRQLILQNKLRLNISRGFTSENEVNKLSHSKGIGEEILFDQEIIHQEGNTTDNEKISQNEEQKSTEATISKNADHEQQSRENVGKNSNNEQETGEEHTLSQEEFLDFSVFQAGDMVIVRDPVRRGRRAENVRLVGPLTPGVVISNHEGILTHNQIIGQKSRSLLRTHIGKGFLVQVPTLDEYTLLMRRHTTPIYTKDAAAMISLLDLRPYSYILEAGSGNGSLTLYLARALYPAGSIHSIDKEPKYLKRAKLNIAKYCRGMYSPYVTFSEGTVSQVLNSLPPDSPKYDGVALDMAEPEKELPAILNWLENDRFIVCCLPNMTQVLKLLMEIKTKGYELSTGKIIEATWKNWDIRPTVVKANKHDKQPDKIKPKSGNLKKVEDDDNYENTNNGKDYVDGSPPEHEDENVWICRPDHSQLPHSAFIVQLRKTEKISDIDVIYEKVEESDREITEDDLDAIWKP</sequence>
<feature type="region of interest" description="Disordered" evidence="8">
    <location>
        <begin position="401"/>
        <end position="446"/>
    </location>
</feature>
<dbReference type="GO" id="GO:0031515">
    <property type="term" value="C:tRNA (m1A) methyltransferase complex"/>
    <property type="evidence" value="ECO:0007669"/>
    <property type="project" value="InterPro"/>
</dbReference>
<accession>A0A9N9CJK4</accession>
<dbReference type="InterPro" id="IPR029063">
    <property type="entry name" value="SAM-dependent_MTases_sf"/>
</dbReference>
<dbReference type="SUPFAM" id="SSF53335">
    <property type="entry name" value="S-adenosyl-L-methionine-dependent methyltransferases"/>
    <property type="match status" value="1"/>
</dbReference>
<keyword evidence="11" id="KW-1185">Reference proteome</keyword>
<evidence type="ECO:0000259" key="9">
    <source>
        <dbReference type="Pfam" id="PF08704"/>
    </source>
</evidence>
<evidence type="ECO:0000256" key="2">
    <source>
        <dbReference type="ARBA" id="ARBA00015963"/>
    </source>
</evidence>
<dbReference type="Gene3D" id="3.40.50.150">
    <property type="entry name" value="Vaccinia Virus protein VP39"/>
    <property type="match status" value="1"/>
</dbReference>
<dbReference type="PANTHER" id="PTHR12133">
    <property type="entry name" value="TRNA (ADENINE(58)-N(1))-METHYLTRANSFERASE"/>
    <property type="match status" value="1"/>
</dbReference>
<evidence type="ECO:0000256" key="3">
    <source>
        <dbReference type="ARBA" id="ARBA00022603"/>
    </source>
</evidence>
<feature type="region of interest" description="Disordered" evidence="8">
    <location>
        <begin position="89"/>
        <end position="139"/>
    </location>
</feature>
<dbReference type="GO" id="GO:0030488">
    <property type="term" value="P:tRNA methylation"/>
    <property type="evidence" value="ECO:0007669"/>
    <property type="project" value="InterPro"/>
</dbReference>
<dbReference type="CDD" id="cd02440">
    <property type="entry name" value="AdoMet_MTases"/>
    <property type="match status" value="1"/>
</dbReference>
<evidence type="ECO:0000313" key="11">
    <source>
        <dbReference type="Proteomes" id="UP000789508"/>
    </source>
</evidence>
<dbReference type="PROSITE" id="PS51620">
    <property type="entry name" value="SAM_TRM61"/>
    <property type="match status" value="1"/>
</dbReference>
<name>A0A9N9CJK4_9GLOM</name>
<feature type="domain" description="tRNA (adenine(58)-N(1))-methyltransferase catalytic subunit TRM61 C-terminal" evidence="9">
    <location>
        <begin position="217"/>
        <end position="438"/>
    </location>
</feature>
<evidence type="ECO:0000313" key="10">
    <source>
        <dbReference type="EMBL" id="CAG8602263.1"/>
    </source>
</evidence>
<comment type="caution">
    <text evidence="10">The sequence shown here is derived from an EMBL/GenBank/DDBJ whole genome shotgun (WGS) entry which is preliminary data.</text>
</comment>
<dbReference type="OrthoDB" id="5585464at2759"/>
<dbReference type="Proteomes" id="UP000789508">
    <property type="component" value="Unassembled WGS sequence"/>
</dbReference>
<evidence type="ECO:0000256" key="8">
    <source>
        <dbReference type="SAM" id="MobiDB-lite"/>
    </source>
</evidence>